<feature type="compositionally biased region" description="Low complexity" evidence="1">
    <location>
        <begin position="185"/>
        <end position="199"/>
    </location>
</feature>
<evidence type="ECO:0000256" key="2">
    <source>
        <dbReference type="SAM" id="Phobius"/>
    </source>
</evidence>
<feature type="compositionally biased region" description="Polar residues" evidence="1">
    <location>
        <begin position="306"/>
        <end position="316"/>
    </location>
</feature>
<keyword evidence="4" id="KW-1185">Reference proteome</keyword>
<feature type="compositionally biased region" description="Low complexity" evidence="1">
    <location>
        <begin position="99"/>
        <end position="126"/>
    </location>
</feature>
<name>A0AAV3Z9D4_9GAST</name>
<dbReference type="EMBL" id="BLXT01002056">
    <property type="protein sequence ID" value="GFN90548.1"/>
    <property type="molecule type" value="Genomic_DNA"/>
</dbReference>
<evidence type="ECO:0000313" key="3">
    <source>
        <dbReference type="EMBL" id="GFN90548.1"/>
    </source>
</evidence>
<feature type="region of interest" description="Disordered" evidence="1">
    <location>
        <begin position="165"/>
        <end position="261"/>
    </location>
</feature>
<comment type="caution">
    <text evidence="3">The sequence shown here is derived from an EMBL/GenBank/DDBJ whole genome shotgun (WGS) entry which is preliminary data.</text>
</comment>
<keyword evidence="2" id="KW-0812">Transmembrane</keyword>
<sequence>MDYSEIQNVTAPAFLEETAQDKDRTVLTSAIIVSVFTFIATVFSIVRSGAFSRCRNIFLFKKIWKNERHMQTDRNRNGSTNVEEIIALNSLRGVDLPSLNLSSGSSSSNNNNNNNNNNSGNNNSGNIRDRGDNYQTSRRDEVIEIRLLLEIEVSDQSLREGGQTLINCGNQIGPDDDDGSLQANSRRIQTRTQSSSSISAYRERRVRFQSSAENSGSSIDVNDQAADYSSPTEAQINQLQPSVVSLQPRSSENTLSSRCSQMASPIPQFSTQLQDNFDEASNSMASFQTLPPCSFQEQSHAPLAQHTISPTESPSATAEGAEQLSPQTQTNTFTTSFEELANSIAQPTVGVAEPIRASVSAVCPSCSTYRSCLTTDGPDMIRGGSPMQQPRELPENLLLMPLANYSPPPYDYSITPPPSYSSLFPN</sequence>
<feature type="region of interest" description="Disordered" evidence="1">
    <location>
        <begin position="99"/>
        <end position="135"/>
    </location>
</feature>
<protein>
    <submittedName>
        <fullName evidence="3">Uncharacterized protein</fullName>
    </submittedName>
</protein>
<proteinExistence type="predicted"/>
<keyword evidence="2" id="KW-0472">Membrane</keyword>
<feature type="transmembrane region" description="Helical" evidence="2">
    <location>
        <begin position="26"/>
        <end position="46"/>
    </location>
</feature>
<dbReference type="Proteomes" id="UP000735302">
    <property type="component" value="Unassembled WGS sequence"/>
</dbReference>
<feature type="compositionally biased region" description="Polar residues" evidence="1">
    <location>
        <begin position="208"/>
        <end position="261"/>
    </location>
</feature>
<accession>A0AAV3Z9D4</accession>
<feature type="region of interest" description="Disordered" evidence="1">
    <location>
        <begin position="297"/>
        <end position="328"/>
    </location>
</feature>
<evidence type="ECO:0000313" key="4">
    <source>
        <dbReference type="Proteomes" id="UP000735302"/>
    </source>
</evidence>
<reference evidence="3 4" key="1">
    <citation type="journal article" date="2021" name="Elife">
        <title>Chloroplast acquisition without the gene transfer in kleptoplastic sea slugs, Plakobranchus ocellatus.</title>
        <authorList>
            <person name="Maeda T."/>
            <person name="Takahashi S."/>
            <person name="Yoshida T."/>
            <person name="Shimamura S."/>
            <person name="Takaki Y."/>
            <person name="Nagai Y."/>
            <person name="Toyoda A."/>
            <person name="Suzuki Y."/>
            <person name="Arimoto A."/>
            <person name="Ishii H."/>
            <person name="Satoh N."/>
            <person name="Nishiyama T."/>
            <person name="Hasebe M."/>
            <person name="Maruyama T."/>
            <person name="Minagawa J."/>
            <person name="Obokata J."/>
            <person name="Shigenobu S."/>
        </authorList>
    </citation>
    <scope>NUCLEOTIDE SEQUENCE [LARGE SCALE GENOMIC DNA]</scope>
</reference>
<keyword evidence="2" id="KW-1133">Transmembrane helix</keyword>
<gene>
    <name evidence="3" type="ORF">PoB_001705400</name>
</gene>
<dbReference type="AlphaFoldDB" id="A0AAV3Z9D4"/>
<evidence type="ECO:0000256" key="1">
    <source>
        <dbReference type="SAM" id="MobiDB-lite"/>
    </source>
</evidence>
<organism evidence="3 4">
    <name type="scientific">Plakobranchus ocellatus</name>
    <dbReference type="NCBI Taxonomy" id="259542"/>
    <lineage>
        <taxon>Eukaryota</taxon>
        <taxon>Metazoa</taxon>
        <taxon>Spiralia</taxon>
        <taxon>Lophotrochozoa</taxon>
        <taxon>Mollusca</taxon>
        <taxon>Gastropoda</taxon>
        <taxon>Heterobranchia</taxon>
        <taxon>Euthyneura</taxon>
        <taxon>Panpulmonata</taxon>
        <taxon>Sacoglossa</taxon>
        <taxon>Placobranchoidea</taxon>
        <taxon>Plakobranchidae</taxon>
        <taxon>Plakobranchus</taxon>
    </lineage>
</organism>